<keyword evidence="3" id="KW-0808">Transferase</keyword>
<dbReference type="InterPro" id="IPR029063">
    <property type="entry name" value="SAM-dependent_MTases_sf"/>
</dbReference>
<protein>
    <submittedName>
        <fullName evidence="3">Class I SAM-dependent methyltransferase</fullName>
    </submittedName>
</protein>
<evidence type="ECO:0000259" key="2">
    <source>
        <dbReference type="Pfam" id="PF13649"/>
    </source>
</evidence>
<dbReference type="InterPro" id="IPR041698">
    <property type="entry name" value="Methyltransf_25"/>
</dbReference>
<evidence type="ECO:0000256" key="1">
    <source>
        <dbReference type="SAM" id="Phobius"/>
    </source>
</evidence>
<reference evidence="3" key="1">
    <citation type="submission" date="2020-01" db="EMBL/GenBank/DDBJ databases">
        <authorList>
            <person name="Rat A."/>
        </authorList>
    </citation>
    <scope>NUCLEOTIDE SEQUENCE</scope>
    <source>
        <strain evidence="3">LMG 31231</strain>
    </source>
</reference>
<dbReference type="SUPFAM" id="SSF53335">
    <property type="entry name" value="S-adenosyl-L-methionine-dependent methyltransferases"/>
    <property type="match status" value="1"/>
</dbReference>
<feature type="transmembrane region" description="Helical" evidence="1">
    <location>
        <begin position="221"/>
        <end position="244"/>
    </location>
</feature>
<dbReference type="CDD" id="cd02440">
    <property type="entry name" value="AdoMet_MTases"/>
    <property type="match status" value="1"/>
</dbReference>
<dbReference type="InterPro" id="IPR050508">
    <property type="entry name" value="Methyltransf_Superfamily"/>
</dbReference>
<keyword evidence="1" id="KW-0812">Transmembrane</keyword>
<dbReference type="GO" id="GO:0032259">
    <property type="term" value="P:methylation"/>
    <property type="evidence" value="ECO:0007669"/>
    <property type="project" value="UniProtKB-KW"/>
</dbReference>
<evidence type="ECO:0000313" key="3">
    <source>
        <dbReference type="EMBL" id="MBR0671227.1"/>
    </source>
</evidence>
<dbReference type="Pfam" id="PF13649">
    <property type="entry name" value="Methyltransf_25"/>
    <property type="match status" value="1"/>
</dbReference>
<reference evidence="3" key="2">
    <citation type="journal article" date="2021" name="Syst. Appl. Microbiol.">
        <title>Roseomonas hellenica sp. nov., isolated from roots of wild-growing Alkanna tinctoria.</title>
        <authorList>
            <person name="Rat A."/>
            <person name="Naranjo H.D."/>
            <person name="Lebbe L."/>
            <person name="Cnockaert M."/>
            <person name="Krigas N."/>
            <person name="Grigoriadou K."/>
            <person name="Maloupa E."/>
            <person name="Willems A."/>
        </authorList>
    </citation>
    <scope>NUCLEOTIDE SEQUENCE</scope>
    <source>
        <strain evidence="3">LMG 31231</strain>
    </source>
</reference>
<dbReference type="AlphaFoldDB" id="A0A9X9WVP8"/>
<feature type="domain" description="Methyltransferase" evidence="2">
    <location>
        <begin position="100"/>
        <end position="191"/>
    </location>
</feature>
<organism evidence="3 4">
    <name type="scientific">Neoroseomonas soli</name>
    <dbReference type="NCBI Taxonomy" id="1081025"/>
    <lineage>
        <taxon>Bacteria</taxon>
        <taxon>Pseudomonadati</taxon>
        <taxon>Pseudomonadota</taxon>
        <taxon>Alphaproteobacteria</taxon>
        <taxon>Acetobacterales</taxon>
        <taxon>Acetobacteraceae</taxon>
        <taxon>Neoroseomonas</taxon>
    </lineage>
</organism>
<dbReference type="PANTHER" id="PTHR42912">
    <property type="entry name" value="METHYLTRANSFERASE"/>
    <property type="match status" value="1"/>
</dbReference>
<keyword evidence="4" id="KW-1185">Reference proteome</keyword>
<name>A0A9X9WVP8_9PROT</name>
<sequence length="300" mass="33428">MGMDALKATVARRFARVGTEDARHLWTCPAEEFATVARPSDTWWKAGEQAYFGEAYREIAARFPRDPANPAITEDELTRREADMICRIAGEHFGPRRPRILDIPCGTGRHASELLRRRYDVVAMDLQEESLRIARASGTTTCAAAEMRHLPVADGAFDLVLNMWNSFGYFLDEADEIEALKEFRRVLRPGGLALVHGDLDAHAALEGRWVQHMKVPLGDGVLFLVRQVFVAALGGLVCLSWVIFPGEEPFQSPAYFLRTWGDADWERHGRAAGFGAARILRPSADGPGAGRREWVVLLEA</sequence>
<gene>
    <name evidence="3" type="ORF">GXW76_08585</name>
</gene>
<dbReference type="GO" id="GO:0008168">
    <property type="term" value="F:methyltransferase activity"/>
    <property type="evidence" value="ECO:0007669"/>
    <property type="project" value="UniProtKB-KW"/>
</dbReference>
<dbReference type="RefSeq" id="WP_211861602.1">
    <property type="nucleotide sequence ID" value="NZ_JAAEDM010000016.1"/>
</dbReference>
<proteinExistence type="predicted"/>
<evidence type="ECO:0000313" key="4">
    <source>
        <dbReference type="Proteomes" id="UP001138751"/>
    </source>
</evidence>
<comment type="caution">
    <text evidence="3">The sequence shown here is derived from an EMBL/GenBank/DDBJ whole genome shotgun (WGS) entry which is preliminary data.</text>
</comment>
<keyword evidence="3" id="KW-0489">Methyltransferase</keyword>
<accession>A0A9X9WVP8</accession>
<keyword evidence="1" id="KW-1133">Transmembrane helix</keyword>
<keyword evidence="1" id="KW-0472">Membrane</keyword>
<dbReference type="EMBL" id="JAAEDM010000016">
    <property type="protein sequence ID" value="MBR0671227.1"/>
    <property type="molecule type" value="Genomic_DNA"/>
</dbReference>
<dbReference type="Gene3D" id="3.40.50.150">
    <property type="entry name" value="Vaccinia Virus protein VP39"/>
    <property type="match status" value="1"/>
</dbReference>
<dbReference type="Proteomes" id="UP001138751">
    <property type="component" value="Unassembled WGS sequence"/>
</dbReference>